<dbReference type="CDD" id="cd20353">
    <property type="entry name" value="Rcat_RBR_RNF216"/>
    <property type="match status" value="1"/>
</dbReference>
<feature type="compositionally biased region" description="Polar residues" evidence="9">
    <location>
        <begin position="511"/>
        <end position="537"/>
    </location>
</feature>
<dbReference type="InterPro" id="IPR051628">
    <property type="entry name" value="LUBAC_E3_Ligases"/>
</dbReference>
<dbReference type="Pfam" id="PF26191">
    <property type="entry name" value="RING-HC_RBR_RNF216"/>
    <property type="match status" value="1"/>
</dbReference>
<dbReference type="PROSITE" id="PS51873">
    <property type="entry name" value="TRIAD"/>
    <property type="match status" value="1"/>
</dbReference>
<dbReference type="SUPFAM" id="SSF57850">
    <property type="entry name" value="RING/U-box"/>
    <property type="match status" value="3"/>
</dbReference>
<feature type="domain" description="RING-type" evidence="10">
    <location>
        <begin position="916"/>
        <end position="1131"/>
    </location>
</feature>
<protein>
    <recommendedName>
        <fullName evidence="10">RING-type domain-containing protein</fullName>
    </recommendedName>
</protein>
<dbReference type="Pfam" id="PF26112">
    <property type="entry name" value="UBA_RNF216"/>
    <property type="match status" value="1"/>
</dbReference>
<feature type="compositionally biased region" description="Basic and acidic residues" evidence="9">
    <location>
        <begin position="65"/>
        <end position="77"/>
    </location>
</feature>
<dbReference type="CDD" id="cd20339">
    <property type="entry name" value="BRcat_RBR_RNF216"/>
    <property type="match status" value="1"/>
</dbReference>
<keyword evidence="4" id="KW-0677">Repeat</keyword>
<keyword evidence="12" id="KW-1185">Reference proteome</keyword>
<dbReference type="CDD" id="cd16630">
    <property type="entry name" value="RING-HC_RBR_RNF216"/>
    <property type="match status" value="1"/>
</dbReference>
<dbReference type="InterPro" id="IPR047546">
    <property type="entry name" value="Rcat_RBR_RNF216"/>
</dbReference>
<dbReference type="SMART" id="SM00647">
    <property type="entry name" value="IBR"/>
    <property type="match status" value="1"/>
</dbReference>
<feature type="compositionally biased region" description="Polar residues" evidence="9">
    <location>
        <begin position="398"/>
        <end position="415"/>
    </location>
</feature>
<dbReference type="Proteomes" id="UP001217089">
    <property type="component" value="Unassembled WGS sequence"/>
</dbReference>
<sequence>MADFETDIAEQLIQIFPNLSREIIDISIKHPSNRSTPLNVAYLVQNCIDDLLELRTFSETTGTKRSNETNNKNERESSVASTSSEKNLENSYRDNPYVIHSDDSNDEDMVQFAEKVDAGLFQDISAKSSPNDCIITNPTKTTSENVVLPFNIQTTVKYSAKVSNSPQVSPIKKPTFTYSSPLKKMQTNVGDPPSDVSPSAWNEWRKTKDSEIDSGLPTLISPSAMKKKQRKVSEDNNKNYGRNNNSNKSTAPVQKIIKSEMPRTLINNALLNNETQVWNGQKDVNALSNFAIQQKGQNRVESVIVPGKQLKRTYENTSVSNNISETITLSTNPLVGDNKNKAEVAISSSTHGNKLSNEDGKCNILQKKQCSTAPGNKILPNFSKAEVRNSGEIPGVKVNSSRPSGISYRTPTYLNESESTDSSSEDDEFPEEKVTFQEVVKTENVKQLTSNKLDLEATLNDLYNFSHGSQTQQRGNISNNTQDITNKSKNNIPSSQGTDTYKALSQRKETNSAVTTPTQLSRTNQSSDSNVKNSVETVSKGGAPKIFRTVTHDTDTVDNQNPKRNLPSNSALDLNKSTPGSDIDRREFDMKPKKAETITTTTEDTFVIDNPRPGCSQNNSRSNRVKYETEIKQDTCVLKIKRVIETNPTQNACPVSVSTSCTILSSNNNNSLNLDKQNDPSNLPNNLSLNHRKNVGVLQQGNDGYNGRDKMTTNLLGIGTNVLDNRHDKKTMRGNDSHKEMKIKQAIDTSSTQTTNKVVNVENLNSGWLNVTAVKGQKNNVPMVDLTKNERDLPTVTAPVNQILIPEPTVLVPEPAILIPEPDPEELTPEKKVISVRDIRIVLKHFHGHYAPSHNVLRQVMLKRQKDLEKDLKPNSGAKVETTFKVDTLLHIFYCKESDRQLAAEINEHEYEDTGQLIECGCCYGEIAFENMVQCYEGHLFCQDCLKNYAKESVFGQGKADLLCMTEGCDASFPVSQLSKAVPSNILEKYEDRVKEENINLADLADLVRCPHCEFAALMDPGDKVFTCQNTTCMKETCRYCKEEWNEHFGKRCEEIEKKDETKLRLEFEEKMTEVQIRTCHRCKARFTKSEGCNKMTCRCGASMCYICRQPDEDEKRAIEEIRKQANEARIEKGYIEEKFIGAKDLSAPPMKKPRLG</sequence>
<dbReference type="InterPro" id="IPR058758">
    <property type="entry name" value="UBA_RNF216"/>
</dbReference>
<evidence type="ECO:0000256" key="3">
    <source>
        <dbReference type="ARBA" id="ARBA00022723"/>
    </source>
</evidence>
<name>A0ABQ9FKW9_TEGGR</name>
<keyword evidence="6" id="KW-0833">Ubl conjugation pathway</keyword>
<evidence type="ECO:0000256" key="9">
    <source>
        <dbReference type="SAM" id="MobiDB-lite"/>
    </source>
</evidence>
<evidence type="ECO:0000256" key="8">
    <source>
        <dbReference type="SAM" id="Coils"/>
    </source>
</evidence>
<feature type="compositionally biased region" description="Low complexity" evidence="9">
    <location>
        <begin position="238"/>
        <end position="247"/>
    </location>
</feature>
<evidence type="ECO:0000256" key="5">
    <source>
        <dbReference type="ARBA" id="ARBA00022771"/>
    </source>
</evidence>
<evidence type="ECO:0000256" key="4">
    <source>
        <dbReference type="ARBA" id="ARBA00022737"/>
    </source>
</evidence>
<evidence type="ECO:0000256" key="6">
    <source>
        <dbReference type="ARBA" id="ARBA00022786"/>
    </source>
</evidence>
<feature type="compositionally biased region" description="Polar residues" evidence="9">
    <location>
        <begin position="466"/>
        <end position="499"/>
    </location>
</feature>
<comment type="pathway">
    <text evidence="1">Protein modification; protein ubiquitination.</text>
</comment>
<dbReference type="InterPro" id="IPR013083">
    <property type="entry name" value="Znf_RING/FYVE/PHD"/>
</dbReference>
<dbReference type="PANTHER" id="PTHR22770:SF47">
    <property type="entry name" value="E3 UBIQUITIN-PROTEIN LIGASE RNF216"/>
    <property type="match status" value="1"/>
</dbReference>
<comment type="caution">
    <text evidence="11">The sequence shown here is derived from an EMBL/GenBank/DDBJ whole genome shotgun (WGS) entry which is preliminary data.</text>
</comment>
<evidence type="ECO:0000256" key="1">
    <source>
        <dbReference type="ARBA" id="ARBA00004906"/>
    </source>
</evidence>
<dbReference type="InterPro" id="IPR044066">
    <property type="entry name" value="TRIAD_supradom"/>
</dbReference>
<dbReference type="Gene3D" id="1.20.120.1750">
    <property type="match status" value="1"/>
</dbReference>
<evidence type="ECO:0000313" key="12">
    <source>
        <dbReference type="Proteomes" id="UP001217089"/>
    </source>
</evidence>
<feature type="region of interest" description="Disordered" evidence="9">
    <location>
        <begin position="466"/>
        <end position="586"/>
    </location>
</feature>
<keyword evidence="2" id="KW-0808">Transferase</keyword>
<dbReference type="EMBL" id="JARBDR010000214">
    <property type="protein sequence ID" value="KAJ8317933.1"/>
    <property type="molecule type" value="Genomic_DNA"/>
</dbReference>
<feature type="region of interest" description="Disordered" evidence="9">
    <location>
        <begin position="393"/>
        <end position="434"/>
    </location>
</feature>
<evidence type="ECO:0000256" key="2">
    <source>
        <dbReference type="ARBA" id="ARBA00022679"/>
    </source>
</evidence>
<dbReference type="InterPro" id="IPR047544">
    <property type="entry name" value="RING-HC_RBR_RNF216"/>
</dbReference>
<gene>
    <name evidence="11" type="ORF">KUTeg_003024</name>
</gene>
<keyword evidence="7" id="KW-0862">Zinc</keyword>
<feature type="region of interest" description="Disordered" evidence="9">
    <location>
        <begin position="212"/>
        <end position="251"/>
    </location>
</feature>
<keyword evidence="3" id="KW-0479">Metal-binding</keyword>
<feature type="region of interest" description="Disordered" evidence="9">
    <location>
        <begin position="61"/>
        <end position="95"/>
    </location>
</feature>
<reference evidence="11 12" key="1">
    <citation type="submission" date="2022-12" db="EMBL/GenBank/DDBJ databases">
        <title>Chromosome-level genome of Tegillarca granosa.</title>
        <authorList>
            <person name="Kim J."/>
        </authorList>
    </citation>
    <scope>NUCLEOTIDE SEQUENCE [LARGE SCALE GENOMIC DNA]</scope>
    <source>
        <strain evidence="11">Teg-2019</strain>
        <tissue evidence="11">Adductor muscle</tissue>
    </source>
</reference>
<feature type="coiled-coil region" evidence="8">
    <location>
        <begin position="1112"/>
        <end position="1139"/>
    </location>
</feature>
<keyword evidence="8" id="KW-0175">Coiled coil</keyword>
<organism evidence="11 12">
    <name type="scientific">Tegillarca granosa</name>
    <name type="common">Malaysian cockle</name>
    <name type="synonym">Anadara granosa</name>
    <dbReference type="NCBI Taxonomy" id="220873"/>
    <lineage>
        <taxon>Eukaryota</taxon>
        <taxon>Metazoa</taxon>
        <taxon>Spiralia</taxon>
        <taxon>Lophotrochozoa</taxon>
        <taxon>Mollusca</taxon>
        <taxon>Bivalvia</taxon>
        <taxon>Autobranchia</taxon>
        <taxon>Pteriomorphia</taxon>
        <taxon>Arcoida</taxon>
        <taxon>Arcoidea</taxon>
        <taxon>Arcidae</taxon>
        <taxon>Tegillarca</taxon>
    </lineage>
</organism>
<keyword evidence="5" id="KW-0863">Zinc-finger</keyword>
<proteinExistence type="predicted"/>
<dbReference type="Pfam" id="PF26200">
    <property type="entry name" value="Rcat_RNF216"/>
    <property type="match status" value="1"/>
</dbReference>
<evidence type="ECO:0000313" key="11">
    <source>
        <dbReference type="EMBL" id="KAJ8317933.1"/>
    </source>
</evidence>
<dbReference type="PANTHER" id="PTHR22770">
    <property type="entry name" value="UBIQUITIN CONJUGATING ENZYME 7 INTERACTING PROTEIN-RELATED"/>
    <property type="match status" value="1"/>
</dbReference>
<evidence type="ECO:0000256" key="7">
    <source>
        <dbReference type="ARBA" id="ARBA00022833"/>
    </source>
</evidence>
<dbReference type="InterPro" id="IPR002867">
    <property type="entry name" value="IBR_dom"/>
</dbReference>
<accession>A0ABQ9FKW9</accession>
<dbReference type="InterPro" id="IPR047545">
    <property type="entry name" value="BRcat_RBR_RNF216"/>
</dbReference>
<evidence type="ECO:0000259" key="10">
    <source>
        <dbReference type="PROSITE" id="PS51873"/>
    </source>
</evidence>
<feature type="compositionally biased region" description="Polar residues" evidence="9">
    <location>
        <begin position="557"/>
        <end position="580"/>
    </location>
</feature>
<dbReference type="Gene3D" id="3.30.40.10">
    <property type="entry name" value="Zinc/RING finger domain, C3HC4 (zinc finger)"/>
    <property type="match status" value="1"/>
</dbReference>